<dbReference type="Pfam" id="PF11967">
    <property type="entry name" value="RecO_N"/>
    <property type="match status" value="1"/>
</dbReference>
<evidence type="ECO:0000256" key="6">
    <source>
        <dbReference type="ARBA" id="ARBA00033409"/>
    </source>
</evidence>
<keyword evidence="5 7" id="KW-0234">DNA repair</keyword>
<evidence type="ECO:0000313" key="10">
    <source>
        <dbReference type="Proteomes" id="UP000177885"/>
    </source>
</evidence>
<dbReference type="Proteomes" id="UP000177885">
    <property type="component" value="Unassembled WGS sequence"/>
</dbReference>
<name>A0A1F7TNT6_9BACT</name>
<dbReference type="NCBIfam" id="TIGR00613">
    <property type="entry name" value="reco"/>
    <property type="match status" value="1"/>
</dbReference>
<sequence>MATLFRTTGIILSRRDHREADRWYSAFTDGHGKVEFLARGGHKPLAKLTPHLEMPAEIDLLLVDGRQYFTVASTDRVRAFPNVYADAGKLTLVSGALHLVDIGTKPHETDPVLYDELTRFLAAVDEAPALSAERSGFLLAAFGLKLLAIIGYRPELANCLACKDALCPGSYRWYAPKGGVVCDDCSTRDASQWFAARPMKDETLKLIRFALAERFEHQLRPHLPADTLEAFHEAVESLIISHFPTIPASSLREACIA</sequence>
<dbReference type="EMBL" id="MGDT01000003">
    <property type="protein sequence ID" value="OGL67177.1"/>
    <property type="molecule type" value="Genomic_DNA"/>
</dbReference>
<dbReference type="InterPro" id="IPR003717">
    <property type="entry name" value="RecO"/>
</dbReference>
<dbReference type="PANTHER" id="PTHR33991">
    <property type="entry name" value="DNA REPAIR PROTEIN RECO"/>
    <property type="match status" value="1"/>
</dbReference>
<dbReference type="PANTHER" id="PTHR33991:SF1">
    <property type="entry name" value="DNA REPAIR PROTEIN RECO"/>
    <property type="match status" value="1"/>
</dbReference>
<dbReference type="Gene3D" id="2.40.50.140">
    <property type="entry name" value="Nucleic acid-binding proteins"/>
    <property type="match status" value="1"/>
</dbReference>
<reference evidence="9 10" key="1">
    <citation type="journal article" date="2016" name="Nat. Commun.">
        <title>Thousands of microbial genomes shed light on interconnected biogeochemical processes in an aquifer system.</title>
        <authorList>
            <person name="Anantharaman K."/>
            <person name="Brown C.T."/>
            <person name="Hug L.A."/>
            <person name="Sharon I."/>
            <person name="Castelle C.J."/>
            <person name="Probst A.J."/>
            <person name="Thomas B.C."/>
            <person name="Singh A."/>
            <person name="Wilkins M.J."/>
            <person name="Karaoz U."/>
            <person name="Brodie E.L."/>
            <person name="Williams K.H."/>
            <person name="Hubbard S.S."/>
            <person name="Banfield J.F."/>
        </authorList>
    </citation>
    <scope>NUCLEOTIDE SEQUENCE [LARGE SCALE GENOMIC DNA]</scope>
</reference>
<protein>
    <recommendedName>
        <fullName evidence="2 7">DNA repair protein RecO</fullName>
    </recommendedName>
    <alternativeName>
        <fullName evidence="6 7">Recombination protein O</fullName>
    </alternativeName>
</protein>
<dbReference type="HAMAP" id="MF_00201">
    <property type="entry name" value="RecO"/>
    <property type="match status" value="1"/>
</dbReference>
<evidence type="ECO:0000313" key="9">
    <source>
        <dbReference type="EMBL" id="OGL67177.1"/>
    </source>
</evidence>
<dbReference type="STRING" id="1802385.A2856_03900"/>
<evidence type="ECO:0000256" key="1">
    <source>
        <dbReference type="ARBA" id="ARBA00007452"/>
    </source>
</evidence>
<dbReference type="InterPro" id="IPR012340">
    <property type="entry name" value="NA-bd_OB-fold"/>
</dbReference>
<dbReference type="AlphaFoldDB" id="A0A1F7TNT6"/>
<evidence type="ECO:0000256" key="5">
    <source>
        <dbReference type="ARBA" id="ARBA00023204"/>
    </source>
</evidence>
<dbReference type="Pfam" id="PF02565">
    <property type="entry name" value="RecO_C"/>
    <property type="match status" value="1"/>
</dbReference>
<gene>
    <name evidence="7" type="primary">recO</name>
    <name evidence="9" type="ORF">A2856_03900</name>
</gene>
<organism evidence="9 10">
    <name type="scientific">Candidatus Uhrbacteria bacterium RIFCSPHIGHO2_01_FULL_63_20</name>
    <dbReference type="NCBI Taxonomy" id="1802385"/>
    <lineage>
        <taxon>Bacteria</taxon>
        <taxon>Candidatus Uhriibacteriota</taxon>
    </lineage>
</organism>
<comment type="function">
    <text evidence="7">Involved in DNA repair and RecF pathway recombination.</text>
</comment>
<dbReference type="GO" id="GO:0043590">
    <property type="term" value="C:bacterial nucleoid"/>
    <property type="evidence" value="ECO:0007669"/>
    <property type="project" value="TreeGrafter"/>
</dbReference>
<keyword evidence="4 7" id="KW-0233">DNA recombination</keyword>
<accession>A0A1F7TNT6</accession>
<dbReference type="SUPFAM" id="SSF57863">
    <property type="entry name" value="ArfGap/RecO-like zinc finger"/>
    <property type="match status" value="1"/>
</dbReference>
<feature type="domain" description="DNA replication/recombination mediator RecO N-terminal" evidence="8">
    <location>
        <begin position="1"/>
        <end position="75"/>
    </location>
</feature>
<proteinExistence type="inferred from homology"/>
<dbReference type="GO" id="GO:0006302">
    <property type="term" value="P:double-strand break repair"/>
    <property type="evidence" value="ECO:0007669"/>
    <property type="project" value="TreeGrafter"/>
</dbReference>
<dbReference type="SUPFAM" id="SSF50249">
    <property type="entry name" value="Nucleic acid-binding proteins"/>
    <property type="match status" value="1"/>
</dbReference>
<evidence type="ECO:0000256" key="4">
    <source>
        <dbReference type="ARBA" id="ARBA00023172"/>
    </source>
</evidence>
<evidence type="ECO:0000256" key="3">
    <source>
        <dbReference type="ARBA" id="ARBA00022763"/>
    </source>
</evidence>
<dbReference type="InterPro" id="IPR037278">
    <property type="entry name" value="ARFGAP/RecO"/>
</dbReference>
<comment type="similarity">
    <text evidence="1 7">Belongs to the RecO family.</text>
</comment>
<dbReference type="InterPro" id="IPR042242">
    <property type="entry name" value="RecO_C"/>
</dbReference>
<evidence type="ECO:0000256" key="7">
    <source>
        <dbReference type="HAMAP-Rule" id="MF_00201"/>
    </source>
</evidence>
<dbReference type="GO" id="GO:0006310">
    <property type="term" value="P:DNA recombination"/>
    <property type="evidence" value="ECO:0007669"/>
    <property type="project" value="UniProtKB-UniRule"/>
</dbReference>
<keyword evidence="3 7" id="KW-0227">DNA damage</keyword>
<comment type="caution">
    <text evidence="9">The sequence shown here is derived from an EMBL/GenBank/DDBJ whole genome shotgun (WGS) entry which is preliminary data.</text>
</comment>
<evidence type="ECO:0000256" key="2">
    <source>
        <dbReference type="ARBA" id="ARBA00021310"/>
    </source>
</evidence>
<dbReference type="Gene3D" id="1.20.1440.120">
    <property type="entry name" value="Recombination protein O, C-terminal domain"/>
    <property type="match status" value="1"/>
</dbReference>
<dbReference type="InterPro" id="IPR022572">
    <property type="entry name" value="DNA_rep/recomb_RecO_N"/>
</dbReference>
<evidence type="ECO:0000259" key="8">
    <source>
        <dbReference type="Pfam" id="PF11967"/>
    </source>
</evidence>